<accession>A0A366KBA1</accession>
<dbReference type="AlphaFoldDB" id="A0A366KBA1"/>
<dbReference type="OrthoDB" id="3239392at2"/>
<name>A0A366KBA1_9BIFI</name>
<gene>
    <name evidence="1" type="ORF">CRD60_01275</name>
</gene>
<organism evidence="1 2">
    <name type="scientific">Bifidobacterium aemilianum</name>
    <dbReference type="NCBI Taxonomy" id="2493120"/>
    <lineage>
        <taxon>Bacteria</taxon>
        <taxon>Bacillati</taxon>
        <taxon>Actinomycetota</taxon>
        <taxon>Actinomycetes</taxon>
        <taxon>Bifidobacteriales</taxon>
        <taxon>Bifidobacteriaceae</taxon>
        <taxon>Bifidobacterium</taxon>
    </lineage>
</organism>
<evidence type="ECO:0000313" key="1">
    <source>
        <dbReference type="EMBL" id="RBP98522.1"/>
    </source>
</evidence>
<reference evidence="1 2" key="1">
    <citation type="submission" date="2017-10" db="EMBL/GenBank/DDBJ databases">
        <title>Bifidobacterium xylocopum sp. nov. and Bifidobacterium aemilianum sp. nov., from the carpenter bee (Xylocopa violacea) digestive tract.</title>
        <authorList>
            <person name="Alberoni D."/>
            <person name="Baffoni L."/>
            <person name="Di Gioia D."/>
            <person name="Gaggia F."/>
            <person name="Biavati B."/>
        </authorList>
    </citation>
    <scope>NUCLEOTIDE SEQUENCE [LARGE SCALE GENOMIC DNA]</scope>
    <source>
        <strain evidence="1 2">XV10</strain>
    </source>
</reference>
<dbReference type="RefSeq" id="WP_113859496.1">
    <property type="nucleotide sequence ID" value="NZ_PDCG01000001.1"/>
</dbReference>
<keyword evidence="2" id="KW-1185">Reference proteome</keyword>
<dbReference type="EMBL" id="PDCG01000001">
    <property type="protein sequence ID" value="RBP98522.1"/>
    <property type="molecule type" value="Genomic_DNA"/>
</dbReference>
<dbReference type="Proteomes" id="UP000252530">
    <property type="component" value="Unassembled WGS sequence"/>
</dbReference>
<sequence length="105" mass="11571">MSDTVEYHSHMSVTSHSSTGAMHAEVHLTHVHTPQEESSIVSLGANEAADVADHFDIEISCDAKERALIASLRRYLRPPSAPQCLFTRLSATLDQCCLYDADDEQ</sequence>
<comment type="caution">
    <text evidence="1">The sequence shown here is derived from an EMBL/GenBank/DDBJ whole genome shotgun (WGS) entry which is preliminary data.</text>
</comment>
<proteinExistence type="predicted"/>
<protein>
    <submittedName>
        <fullName evidence="1">Uncharacterized protein</fullName>
    </submittedName>
</protein>
<evidence type="ECO:0000313" key="2">
    <source>
        <dbReference type="Proteomes" id="UP000252530"/>
    </source>
</evidence>